<dbReference type="Proteomes" id="UP000287651">
    <property type="component" value="Unassembled WGS sequence"/>
</dbReference>
<evidence type="ECO:0000313" key="2">
    <source>
        <dbReference type="Proteomes" id="UP000287651"/>
    </source>
</evidence>
<reference evidence="1 2" key="1">
    <citation type="journal article" date="2014" name="Agronomy (Basel)">
        <title>A Draft Genome Sequence for Ensete ventricosum, the Drought-Tolerant Tree Against Hunger.</title>
        <authorList>
            <person name="Harrison J."/>
            <person name="Moore K.A."/>
            <person name="Paszkiewicz K."/>
            <person name="Jones T."/>
            <person name="Grant M."/>
            <person name="Ambacheew D."/>
            <person name="Muzemil S."/>
            <person name="Studholme D.J."/>
        </authorList>
    </citation>
    <scope>NUCLEOTIDE SEQUENCE [LARGE SCALE GENOMIC DNA]</scope>
</reference>
<gene>
    <name evidence="1" type="ORF">B296_00004540</name>
</gene>
<protein>
    <submittedName>
        <fullName evidence="1">Uncharacterized protein</fullName>
    </submittedName>
</protein>
<dbReference type="AlphaFoldDB" id="A0A427B884"/>
<proteinExistence type="predicted"/>
<evidence type="ECO:0000313" key="1">
    <source>
        <dbReference type="EMBL" id="RRT84663.1"/>
    </source>
</evidence>
<name>A0A427B884_ENSVE</name>
<accession>A0A427B884</accession>
<dbReference type="EMBL" id="AMZH03000257">
    <property type="protein sequence ID" value="RRT84663.1"/>
    <property type="molecule type" value="Genomic_DNA"/>
</dbReference>
<comment type="caution">
    <text evidence="1">The sequence shown here is derived from an EMBL/GenBank/DDBJ whole genome shotgun (WGS) entry which is preliminary data.</text>
</comment>
<organism evidence="1 2">
    <name type="scientific">Ensete ventricosum</name>
    <name type="common">Abyssinian banana</name>
    <name type="synonym">Musa ensete</name>
    <dbReference type="NCBI Taxonomy" id="4639"/>
    <lineage>
        <taxon>Eukaryota</taxon>
        <taxon>Viridiplantae</taxon>
        <taxon>Streptophyta</taxon>
        <taxon>Embryophyta</taxon>
        <taxon>Tracheophyta</taxon>
        <taxon>Spermatophyta</taxon>
        <taxon>Magnoliopsida</taxon>
        <taxon>Liliopsida</taxon>
        <taxon>Zingiberales</taxon>
        <taxon>Musaceae</taxon>
        <taxon>Ensete</taxon>
    </lineage>
</organism>
<sequence length="170" mass="19174">MQGAVPHLPKVWLVLSRGPETSSASMFAPRRRERRVRSLTNHKGFSSLPSLLPPEVTHETLVFNCVMEVSEEDEGGSEREATQSLQPLLPVRRPHRGAYRVCCPQLPCHLTAFETYEPVTGFPASPRPMEIGLIWSLVGLRGKLREKAGEGGYSHHWVLRRRRHDGVHVL</sequence>